<dbReference type="GO" id="GO:0009431">
    <property type="term" value="C:bacterial-type flagellum basal body, MS ring"/>
    <property type="evidence" value="ECO:0007669"/>
    <property type="project" value="InterPro"/>
</dbReference>
<feature type="compositionally biased region" description="Polar residues" evidence="9">
    <location>
        <begin position="326"/>
        <end position="343"/>
    </location>
</feature>
<evidence type="ECO:0000256" key="6">
    <source>
        <dbReference type="ARBA" id="ARBA00022989"/>
    </source>
</evidence>
<evidence type="ECO:0000256" key="2">
    <source>
        <dbReference type="ARBA" id="ARBA00004651"/>
    </source>
</evidence>
<evidence type="ECO:0000259" key="12">
    <source>
        <dbReference type="Pfam" id="PF08345"/>
    </source>
</evidence>
<dbReference type="NCBIfam" id="TIGR00206">
    <property type="entry name" value="fliF"/>
    <property type="match status" value="1"/>
</dbReference>
<evidence type="ECO:0000256" key="5">
    <source>
        <dbReference type="ARBA" id="ARBA00022692"/>
    </source>
</evidence>
<proteinExistence type="inferred from homology"/>
<dbReference type="PRINTS" id="PR01009">
    <property type="entry name" value="FLGMRINGFLIF"/>
</dbReference>
<dbReference type="Pfam" id="PF01514">
    <property type="entry name" value="YscJ_FliF"/>
    <property type="match status" value="1"/>
</dbReference>
<dbReference type="PIRSF" id="PIRSF004862">
    <property type="entry name" value="FliF"/>
    <property type="match status" value="1"/>
</dbReference>
<keyword evidence="6 10" id="KW-1133">Transmembrane helix</keyword>
<dbReference type="InterPro" id="IPR045851">
    <property type="entry name" value="AMP-bd_C_sf"/>
</dbReference>
<feature type="transmembrane region" description="Helical" evidence="10">
    <location>
        <begin position="27"/>
        <end position="46"/>
    </location>
</feature>
<dbReference type="PANTHER" id="PTHR30046">
    <property type="entry name" value="FLAGELLAR M-RING PROTEIN"/>
    <property type="match status" value="1"/>
</dbReference>
<dbReference type="GO" id="GO:0003774">
    <property type="term" value="F:cytoskeletal motor activity"/>
    <property type="evidence" value="ECO:0007669"/>
    <property type="project" value="InterPro"/>
</dbReference>
<dbReference type="InterPro" id="IPR000067">
    <property type="entry name" value="FlgMring_FliF"/>
</dbReference>
<keyword evidence="13" id="KW-0966">Cell projection</keyword>
<dbReference type="PANTHER" id="PTHR30046:SF0">
    <property type="entry name" value="FLAGELLAR M-RING PROTEIN"/>
    <property type="match status" value="1"/>
</dbReference>
<evidence type="ECO:0000256" key="10">
    <source>
        <dbReference type="SAM" id="Phobius"/>
    </source>
</evidence>
<feature type="region of interest" description="Disordered" evidence="9">
    <location>
        <begin position="287"/>
        <end position="343"/>
    </location>
</feature>
<feature type="domain" description="Flagellar M-ring C-terminal" evidence="12">
    <location>
        <begin position="257"/>
        <end position="427"/>
    </location>
</feature>
<organism evidence="13">
    <name type="scientific">hydrothermal vent metagenome</name>
    <dbReference type="NCBI Taxonomy" id="652676"/>
    <lineage>
        <taxon>unclassified sequences</taxon>
        <taxon>metagenomes</taxon>
        <taxon>ecological metagenomes</taxon>
    </lineage>
</organism>
<gene>
    <name evidence="13" type="ORF">MNBD_GAMMA21-246</name>
</gene>
<keyword evidence="13" id="KW-0969">Cilium</keyword>
<keyword evidence="13" id="KW-0282">Flagellum</keyword>
<dbReference type="AlphaFoldDB" id="A0A3B1AG79"/>
<keyword evidence="8" id="KW-0975">Bacterial flagellum</keyword>
<dbReference type="Pfam" id="PF08345">
    <property type="entry name" value="YscJ_FliF_C"/>
    <property type="match status" value="1"/>
</dbReference>
<evidence type="ECO:0000256" key="7">
    <source>
        <dbReference type="ARBA" id="ARBA00023136"/>
    </source>
</evidence>
<dbReference type="InterPro" id="IPR006182">
    <property type="entry name" value="FliF_N_dom"/>
</dbReference>
<evidence type="ECO:0000256" key="1">
    <source>
        <dbReference type="ARBA" id="ARBA00004117"/>
    </source>
</evidence>
<comment type="subcellular location">
    <subcellularLocation>
        <location evidence="1">Bacterial flagellum basal body</location>
    </subcellularLocation>
    <subcellularLocation>
        <location evidence="2">Cell membrane</location>
        <topology evidence="2">Multi-pass membrane protein</topology>
    </subcellularLocation>
</comment>
<accession>A0A3B1AG79</accession>
<evidence type="ECO:0000259" key="11">
    <source>
        <dbReference type="Pfam" id="PF01514"/>
    </source>
</evidence>
<evidence type="ECO:0000256" key="9">
    <source>
        <dbReference type="SAM" id="MobiDB-lite"/>
    </source>
</evidence>
<dbReference type="EMBL" id="UOFR01000078">
    <property type="protein sequence ID" value="VAX00671.1"/>
    <property type="molecule type" value="Genomic_DNA"/>
</dbReference>
<keyword evidence="5 10" id="KW-0812">Transmembrane</keyword>
<dbReference type="GO" id="GO:0071973">
    <property type="term" value="P:bacterial-type flagellum-dependent cell motility"/>
    <property type="evidence" value="ECO:0007669"/>
    <property type="project" value="InterPro"/>
</dbReference>
<keyword evidence="4" id="KW-1003">Cell membrane</keyword>
<dbReference type="GO" id="GO:0005886">
    <property type="term" value="C:plasma membrane"/>
    <property type="evidence" value="ECO:0007669"/>
    <property type="project" value="UniProtKB-SubCell"/>
</dbReference>
<keyword evidence="7 10" id="KW-0472">Membrane</keyword>
<name>A0A3B1AG79_9ZZZZ</name>
<dbReference type="Gene3D" id="3.30.300.30">
    <property type="match status" value="1"/>
</dbReference>
<dbReference type="InterPro" id="IPR013556">
    <property type="entry name" value="Flag_M-ring_C"/>
</dbReference>
<protein>
    <submittedName>
        <fullName evidence="13">Flagellar M-ring protein FliF</fullName>
    </submittedName>
</protein>
<evidence type="ECO:0000256" key="3">
    <source>
        <dbReference type="ARBA" id="ARBA00007971"/>
    </source>
</evidence>
<sequence length="542" mass="59118">MATDLVKSEQINASFQGMSQLPIVRQFGLLIGLAASIAIGVYVVLWSQNPNFSVLYHQASAKDASEIIKVLQTRKIQYQVDTTSGVIFVETGKVHEARMALAEQSLPSLSGGGFEFISEPQGITTNSFIQNKRYQVALQNELAETIMWMSAVKNVRVHLAMPKQSSFLADKRKPSASVLLDLASGRTLEDEQVESIINLVASSVPNLNNKDVTVVDDKGRLLSKADQMTGIGLSSRQLAYKKQIENGFKANIENIISPITGDAKVRAQVVADMDFTQYEMTQESFNPDVPAVRSEQRVEERTNGGATESGVPGALSNEPPGEAAAPQTTTNVTSNNLTGARSKSSVRYTINNELDRSIVHKRKSPGDIKKLSIAVVIDHKLVSNAEGEEISTPYTKNELDRITLLVKEAVGFNTIRGDTVNVINAAFSLPEPIGSIPEKSLLDEPWVWDVGKQILGGLLAAIILFGILRPVMRNLSVIPGITALAADPDGDDLQDDQLTLTGEQKARLPKPNEYESDLEMAKSMVVQEPKRVAQVVKQWVNE</sequence>
<comment type="similarity">
    <text evidence="3">Belongs to the FliF family.</text>
</comment>
<evidence type="ECO:0000256" key="8">
    <source>
        <dbReference type="ARBA" id="ARBA00023143"/>
    </source>
</evidence>
<feature type="domain" description="Flagellar M-ring N-terminal" evidence="11">
    <location>
        <begin position="48"/>
        <end position="223"/>
    </location>
</feature>
<dbReference type="InterPro" id="IPR043427">
    <property type="entry name" value="YscJ/FliF"/>
</dbReference>
<reference evidence="13" key="1">
    <citation type="submission" date="2018-06" db="EMBL/GenBank/DDBJ databases">
        <authorList>
            <person name="Zhirakovskaya E."/>
        </authorList>
    </citation>
    <scope>NUCLEOTIDE SEQUENCE</scope>
</reference>
<evidence type="ECO:0000313" key="13">
    <source>
        <dbReference type="EMBL" id="VAX00671.1"/>
    </source>
</evidence>
<evidence type="ECO:0000256" key="4">
    <source>
        <dbReference type="ARBA" id="ARBA00022475"/>
    </source>
</evidence>